<sequence length="61" mass="7178">MHPEDKEKWDQFKKNVSEGKDPVTEAFKLGFMACLQSVEDKGHTELVKLLKYEYTLIDKNF</sequence>
<dbReference type="AlphaFoldDB" id="A0A936ZV05"/>
<name>A0A936ZV05_9FLAO</name>
<dbReference type="RefSeq" id="WP_201924655.1">
    <property type="nucleotide sequence ID" value="NZ_BAABAX010000013.1"/>
</dbReference>
<dbReference type="EMBL" id="JAERQJ010000017">
    <property type="protein sequence ID" value="MBL0686099.1"/>
    <property type="molecule type" value="Genomic_DNA"/>
</dbReference>
<evidence type="ECO:0000313" key="2">
    <source>
        <dbReference type="Proteomes" id="UP000651057"/>
    </source>
</evidence>
<gene>
    <name evidence="1" type="ORF">JJQ60_21405</name>
</gene>
<accession>A0A936ZV05</accession>
<proteinExistence type="predicted"/>
<keyword evidence="2" id="KW-1185">Reference proteome</keyword>
<protein>
    <submittedName>
        <fullName evidence="1">Uncharacterized protein</fullName>
    </submittedName>
</protein>
<dbReference type="Proteomes" id="UP000651057">
    <property type="component" value="Unassembled WGS sequence"/>
</dbReference>
<organism evidence="1 2">
    <name type="scientific">Aquimarina mytili</name>
    <dbReference type="NCBI Taxonomy" id="874423"/>
    <lineage>
        <taxon>Bacteria</taxon>
        <taxon>Pseudomonadati</taxon>
        <taxon>Bacteroidota</taxon>
        <taxon>Flavobacteriia</taxon>
        <taxon>Flavobacteriales</taxon>
        <taxon>Flavobacteriaceae</taxon>
        <taxon>Aquimarina</taxon>
    </lineage>
</organism>
<reference evidence="1" key="1">
    <citation type="submission" date="2021-01" db="EMBL/GenBank/DDBJ databases">
        <authorList>
            <person name="Zhong Y.L."/>
        </authorList>
    </citation>
    <scope>NUCLEOTIDE SEQUENCE</scope>
    <source>
        <strain evidence="1">KCTC 23302</strain>
    </source>
</reference>
<comment type="caution">
    <text evidence="1">The sequence shown here is derived from an EMBL/GenBank/DDBJ whole genome shotgun (WGS) entry which is preliminary data.</text>
</comment>
<evidence type="ECO:0000313" key="1">
    <source>
        <dbReference type="EMBL" id="MBL0686099.1"/>
    </source>
</evidence>